<feature type="domain" description="C2H2-type" evidence="8">
    <location>
        <begin position="2273"/>
        <end position="2300"/>
    </location>
</feature>
<sequence>MISFKAHYNRRHNGTLGPLNKVNQPCIKDMPLDNNLLLCICAKCKSFHSCNPKEMGDHLNKCAMKGNKSCFTVKVFDKTDSTNSAATTQIAPPNPVPDPVPPLQNVDSQESPLQASNSTLNGMLNDGYSASKILQKMLTEARHAESKNSSTASNSTLNGMLNDGYSASKILQKMLIEARHAESKNSSTAQEKIPSAQQSINSKEHLALLKSKFHGLLDTQHQDISRDGQDSVRSTEPREKLTSIESYLNTAERFTNVVNVMHQEPGLQSQKVPGVSNESPVPRLLLANNDGRTAVSPQEDFISENFLPHSEFNNSVPTEFKPSITPGNSDDLNQNGLPHFNIENSVPTEFKPSVMPGNSDVLNHLPQNPTQGTAPRCTLNNAPNTLDTVPHVPGLSIEPSIVMINGIPHKLFIYNPQGADQNTSPMSTVYSTASHLNSSNTYSHGQSYGPSETHFTSLAENNSQQSCMPQHLITSRANPVEENMATSSFAQVKVESTVASENNHFSAGPVKTESTDASENIHFSGGPVKNERISVPVDENVQFGTTGENNVGFQFRHVSQGLAKPTGTAYYQNVNNQPVSIVKFVQQQNTLQMQGIMEQTNVNNSQQLLQGAALSQMITPVLEMKDGKVQLKLCLRQPNQIAGGQIQSLHNNFVSLPLKSVNERDQHQTMQNTTQTNKLAEVTVLPDMLNHKKRKRKDTHSESEGTSLIDMGDLVKVKGKSAQYRLKLKEENPLKYLNYLEKQRQRAKKTRENLKKELKKKQPSDEAKKQKHRQLEQQRQRQTNYIERKKSENINWKPWKKKKVADTQTRNAIKSRQQYNRDKKRLDWIRKKDRERKAVKRKHKGEDADSKINKREFSLMKRPAAAVTNVIQKTAEVLPETKEFGLTKKQAIAVICQIMNTAEDLSKTGGQKKFDTFVGVPFKIRSLTITDSIPVLASGMLACRICPKQFWHLDSLLQHHDMELPEKRTDCGHVMSQLDCHVCLSRIDNWISATDSIICFCETCDKTYTSLLQFNHHVILLHGEQKQCTFCKKDFFRKREFRDHVCERLKKLNYSYKMDKFAFCYKMDVPLLQKLAKRKKLNVQKVKGSSDTNNGIISNNYEAEGDNCTHKLAENDNTHYLAEGSNGTCYLAEGGNGKQYLAEGGNRTHCLAGGGNGTHYLAGGGNGTHYLAGGDNGTHYLAGGDNGTHYLAGGDNDTHYLAGGGNGTHYLAGGDNGTHYLAGGDNGTHYLAGGDNGTHYLAGGDNGTHYLAGKKRRVNTKDSATKIVKTPSELFMSSYTLTDSESEKETYIVRRINNEAEAVTRINTEAEIVTKSNTEAEMVANSNTETEMITNSNTEALMVANSNTEAEMVARIKSEAEMVTNSNTEAVMVANSNTEAVMVANSNTEAVMVADSKTEAEMVTNSNTEAVMVANSNTEAGMVTRIKSEAEMVTNSNTEAVMVTNSNTEAEMVTDGNTEAEIVTDSNTEAVMVANSNTEAEMVSRIKTEAEMINYSNSEAEMVTNSNTEAEMVTDSNTETEIVANSNTEAVMVANSNTEAEIVTDSNTEAVMVANSNTEAEMVTRIKTEAEMINYSNTEAEIVVTNSNTEAEMITNCNNEAEMVTRIKTEADIVTYSDAEAEIVANSNTEADIVFRSNTVLENFESHTQNNEIQLQDSLVKDQIKTTHVNCFCSPCKVLFTSLKKLNAHAWFVHTQRQCVICHTYFTNHLCMCNHECARVILQMKINPMSQIVLHFGSEDKILEKVRGHGNQWYVFVKDNPMTLEETKTKDLRLPCYCRTCKIGLISLSQLNNHIYDVHTTRAECIFCKMDFNSTEEMGDHFCEKLKTKLKENILTEITACPCLETYDKYSRRGVEMITLPWLRMSAKTLRELAQEKLDKVGKRLFVKKTDEQKKEILNEILTKKKKKLFSCFENSNRVQFVKMKREQFVKKTCPVCSRIFFGTSDQSLYEHFYKKHQKDTKYCRFCQQAFFADNHECKKEKEESYMNRKENKNKIKEELVGEESIKLQKCPQCSYIKNFCKENIHNQTCTRKACISCENCRECEGKNCFYCGKIFHFESLTWRHVEKKHRSTKTGIFHCYLCNITINTLEQLQLHVKTVHPLVDALSIYRKKTKYRQCRRKKKSIEQRLADAKKQRKKYQEKHKDRYKCEVCQEKFTYYIMLRKHIANEHERETFGCNICNMQFKHKKTLERHQMKGHLQVCEKEKPKHTCFVCDKKYSTSRSLRRHKFKEHLIEDKHISKLRENVACEQCGKIVMRKCMRLHLLVHQEKEFMCEDCGEKFRRPDDLKRHRQKHLRKKYVLKSETSGYKCLICGLILSTNGAIKRHFSLKHSSEKIALPCKICGRLYASKPVLDIHMKLKHSDKSFQCEICNKKFYYNYLLKNHVKIVHENYKPFQCDICNFRCYMKSALVSHMKYNH</sequence>
<evidence type="ECO:0000313" key="9">
    <source>
        <dbReference type="EMBL" id="VDH98070.1"/>
    </source>
</evidence>
<feature type="compositionally biased region" description="Basic and acidic residues" evidence="7">
    <location>
        <begin position="750"/>
        <end position="779"/>
    </location>
</feature>
<feature type="domain" description="C2H2-type" evidence="8">
    <location>
        <begin position="2176"/>
        <end position="2208"/>
    </location>
</feature>
<dbReference type="Pfam" id="PF00096">
    <property type="entry name" value="zf-C2H2"/>
    <property type="match status" value="2"/>
</dbReference>
<dbReference type="SUPFAM" id="SSF57667">
    <property type="entry name" value="beta-beta-alpha zinc fingers"/>
    <property type="match status" value="4"/>
</dbReference>
<gene>
    <name evidence="9" type="ORF">MGAL_10B061777</name>
</gene>
<feature type="domain" description="C2H2-type" evidence="8">
    <location>
        <begin position="2339"/>
        <end position="2367"/>
    </location>
</feature>
<keyword evidence="3 5" id="KW-0863">Zinc-finger</keyword>
<feature type="domain" description="C2H2-type" evidence="8">
    <location>
        <begin position="2367"/>
        <end position="2395"/>
    </location>
</feature>
<dbReference type="Gene3D" id="3.30.160.60">
    <property type="entry name" value="Classic Zinc Finger"/>
    <property type="match status" value="5"/>
</dbReference>
<feature type="domain" description="C2H2-type" evidence="8">
    <location>
        <begin position="2148"/>
        <end position="2176"/>
    </location>
</feature>
<dbReference type="PROSITE" id="PS00028">
    <property type="entry name" value="ZINC_FINGER_C2H2_1"/>
    <property type="match status" value="13"/>
</dbReference>
<accession>A0A8B6C0Q3</accession>
<name>A0A8B6C0Q3_MYTGA</name>
<evidence type="ECO:0000256" key="5">
    <source>
        <dbReference type="PROSITE-ProRule" id="PRU00042"/>
    </source>
</evidence>
<feature type="domain" description="C2H2-type" evidence="8">
    <location>
        <begin position="2396"/>
        <end position="2419"/>
    </location>
</feature>
<dbReference type="PANTHER" id="PTHR24379">
    <property type="entry name" value="KRAB AND ZINC FINGER DOMAIN-CONTAINING"/>
    <property type="match status" value="1"/>
</dbReference>
<dbReference type="OrthoDB" id="6288044at2759"/>
<keyword evidence="10" id="KW-1185">Reference proteome</keyword>
<keyword evidence="2" id="KW-0677">Repeat</keyword>
<comment type="caution">
    <text evidence="9">The sequence shown here is derived from an EMBL/GenBank/DDBJ whole genome shotgun (WGS) entry which is preliminary data.</text>
</comment>
<proteinExistence type="predicted"/>
<keyword evidence="6" id="KW-0175">Coiled coil</keyword>
<evidence type="ECO:0000256" key="7">
    <source>
        <dbReference type="SAM" id="MobiDB-lite"/>
    </source>
</evidence>
<dbReference type="PROSITE" id="PS50157">
    <property type="entry name" value="ZINC_FINGER_C2H2_2"/>
    <property type="match status" value="8"/>
</dbReference>
<evidence type="ECO:0000313" key="10">
    <source>
        <dbReference type="Proteomes" id="UP000596742"/>
    </source>
</evidence>
<evidence type="ECO:0000256" key="6">
    <source>
        <dbReference type="SAM" id="Coils"/>
    </source>
</evidence>
<dbReference type="EMBL" id="UYJE01000974">
    <property type="protein sequence ID" value="VDH98070.1"/>
    <property type="molecule type" value="Genomic_DNA"/>
</dbReference>
<evidence type="ECO:0000259" key="8">
    <source>
        <dbReference type="PROSITE" id="PS50157"/>
    </source>
</evidence>
<dbReference type="GO" id="GO:0008270">
    <property type="term" value="F:zinc ion binding"/>
    <property type="evidence" value="ECO:0007669"/>
    <property type="project" value="UniProtKB-KW"/>
</dbReference>
<dbReference type="PANTHER" id="PTHR24379:SF121">
    <property type="entry name" value="C2H2-TYPE DOMAIN-CONTAINING PROTEIN"/>
    <property type="match status" value="1"/>
</dbReference>
<feature type="coiled-coil region" evidence="6">
    <location>
        <begin position="2116"/>
        <end position="2143"/>
    </location>
</feature>
<keyword evidence="4" id="KW-0862">Zinc</keyword>
<dbReference type="SMART" id="SM00355">
    <property type="entry name" value="ZnF_C2H2"/>
    <property type="match status" value="16"/>
</dbReference>
<evidence type="ECO:0000256" key="4">
    <source>
        <dbReference type="ARBA" id="ARBA00022833"/>
    </source>
</evidence>
<dbReference type="InterPro" id="IPR013087">
    <property type="entry name" value="Znf_C2H2_type"/>
</dbReference>
<feature type="compositionally biased region" description="Polar residues" evidence="7">
    <location>
        <begin position="806"/>
        <end position="818"/>
    </location>
</feature>
<dbReference type="Proteomes" id="UP000596742">
    <property type="component" value="Unassembled WGS sequence"/>
</dbReference>
<feature type="domain" description="C2H2-type" evidence="8">
    <location>
        <begin position="2309"/>
        <end position="2337"/>
    </location>
</feature>
<evidence type="ECO:0000256" key="3">
    <source>
        <dbReference type="ARBA" id="ARBA00022771"/>
    </source>
</evidence>
<evidence type="ECO:0000256" key="1">
    <source>
        <dbReference type="ARBA" id="ARBA00022723"/>
    </source>
</evidence>
<dbReference type="InterPro" id="IPR036236">
    <property type="entry name" value="Znf_C2H2_sf"/>
</dbReference>
<organism evidence="9 10">
    <name type="scientific">Mytilus galloprovincialis</name>
    <name type="common">Mediterranean mussel</name>
    <dbReference type="NCBI Taxonomy" id="29158"/>
    <lineage>
        <taxon>Eukaryota</taxon>
        <taxon>Metazoa</taxon>
        <taxon>Spiralia</taxon>
        <taxon>Lophotrochozoa</taxon>
        <taxon>Mollusca</taxon>
        <taxon>Bivalvia</taxon>
        <taxon>Autobranchia</taxon>
        <taxon>Pteriomorphia</taxon>
        <taxon>Mytilida</taxon>
        <taxon>Mytiloidea</taxon>
        <taxon>Mytilidae</taxon>
        <taxon>Mytilinae</taxon>
        <taxon>Mytilus</taxon>
    </lineage>
</organism>
<keyword evidence="1" id="KW-0479">Metal-binding</keyword>
<evidence type="ECO:0000256" key="2">
    <source>
        <dbReference type="ARBA" id="ARBA00022737"/>
    </source>
</evidence>
<feature type="domain" description="C2H2-type" evidence="8">
    <location>
        <begin position="2210"/>
        <end position="2238"/>
    </location>
</feature>
<protein>
    <recommendedName>
        <fullName evidence="8">C2H2-type domain-containing protein</fullName>
    </recommendedName>
</protein>
<feature type="compositionally biased region" description="Basic and acidic residues" evidence="7">
    <location>
        <begin position="819"/>
        <end position="836"/>
    </location>
</feature>
<dbReference type="SUPFAM" id="SSF101898">
    <property type="entry name" value="NHL repeat"/>
    <property type="match status" value="1"/>
</dbReference>
<reference evidence="9" key="1">
    <citation type="submission" date="2018-11" db="EMBL/GenBank/DDBJ databases">
        <authorList>
            <person name="Alioto T."/>
            <person name="Alioto T."/>
        </authorList>
    </citation>
    <scope>NUCLEOTIDE SEQUENCE</scope>
</reference>
<feature type="region of interest" description="Disordered" evidence="7">
    <location>
        <begin position="742"/>
        <end position="852"/>
    </location>
</feature>